<organism evidence="3 4">
    <name type="scientific">Stichopus japonicus</name>
    <name type="common">Sea cucumber</name>
    <dbReference type="NCBI Taxonomy" id="307972"/>
    <lineage>
        <taxon>Eukaryota</taxon>
        <taxon>Metazoa</taxon>
        <taxon>Echinodermata</taxon>
        <taxon>Eleutherozoa</taxon>
        <taxon>Echinozoa</taxon>
        <taxon>Holothuroidea</taxon>
        <taxon>Aspidochirotacea</taxon>
        <taxon>Aspidochirotida</taxon>
        <taxon>Stichopodidae</taxon>
        <taxon>Apostichopus</taxon>
    </lineage>
</organism>
<feature type="domain" description="HYR" evidence="2">
    <location>
        <begin position="161"/>
        <end position="244"/>
    </location>
</feature>
<dbReference type="PANTHER" id="PTHR24273">
    <property type="entry name" value="FI04643P-RELATED"/>
    <property type="match status" value="1"/>
</dbReference>
<dbReference type="PANTHER" id="PTHR24273:SF32">
    <property type="entry name" value="HYALIN"/>
    <property type="match status" value="1"/>
</dbReference>
<protein>
    <submittedName>
        <fullName evidence="3">Hyalin</fullName>
    </submittedName>
</protein>
<dbReference type="EMBL" id="MRZV01000588">
    <property type="protein sequence ID" value="PIK47315.1"/>
    <property type="molecule type" value="Genomic_DNA"/>
</dbReference>
<sequence>MFTGDRTPSTRFFCPDTVYKTIDVSAEQNGANVTFDEPTNIATTVKPSRSGDIFPIGITVVEYPGSNCSFNVVVMQVDTTPPVVRNCSDSISLTVGIENNGSTVVWTEPTATDDSGVVLLLQRSHAPGEFFPIGSTHIIYDFADQSGHISSCSFFVTIIQVDNIAPRITGCNDVFGITISLGQAGTAVFYSDPVATDNSGNVSLIENTRDSESFFRVGDTDVRYVFSDPAGLQAVCILVVTISTGN</sequence>
<dbReference type="AlphaFoldDB" id="A0A2G8KH72"/>
<evidence type="ECO:0000313" key="3">
    <source>
        <dbReference type="EMBL" id="PIK47315.1"/>
    </source>
</evidence>
<dbReference type="Pfam" id="PF02494">
    <property type="entry name" value="HYR"/>
    <property type="match status" value="3"/>
</dbReference>
<evidence type="ECO:0000313" key="4">
    <source>
        <dbReference type="Proteomes" id="UP000230750"/>
    </source>
</evidence>
<comment type="caution">
    <text evidence="3">The sequence shown here is derived from an EMBL/GenBank/DDBJ whole genome shotgun (WGS) entry which is preliminary data.</text>
</comment>
<dbReference type="Proteomes" id="UP000230750">
    <property type="component" value="Unassembled WGS sequence"/>
</dbReference>
<name>A0A2G8KH72_STIJA</name>
<keyword evidence="1" id="KW-0677">Repeat</keyword>
<dbReference type="InterPro" id="IPR003410">
    <property type="entry name" value="HYR_dom"/>
</dbReference>
<evidence type="ECO:0000259" key="2">
    <source>
        <dbReference type="PROSITE" id="PS50825"/>
    </source>
</evidence>
<feature type="domain" description="HYR" evidence="2">
    <location>
        <begin position="77"/>
        <end position="160"/>
    </location>
</feature>
<dbReference type="OrthoDB" id="9992654at2759"/>
<accession>A0A2G8KH72</accession>
<proteinExistence type="predicted"/>
<reference evidence="3 4" key="1">
    <citation type="journal article" date="2017" name="PLoS Biol.">
        <title>The sea cucumber genome provides insights into morphological evolution and visceral regeneration.</title>
        <authorList>
            <person name="Zhang X."/>
            <person name="Sun L."/>
            <person name="Yuan J."/>
            <person name="Sun Y."/>
            <person name="Gao Y."/>
            <person name="Zhang L."/>
            <person name="Li S."/>
            <person name="Dai H."/>
            <person name="Hamel J.F."/>
            <person name="Liu C."/>
            <person name="Yu Y."/>
            <person name="Liu S."/>
            <person name="Lin W."/>
            <person name="Guo K."/>
            <person name="Jin S."/>
            <person name="Xu P."/>
            <person name="Storey K.B."/>
            <person name="Huan P."/>
            <person name="Zhang T."/>
            <person name="Zhou Y."/>
            <person name="Zhang J."/>
            <person name="Lin C."/>
            <person name="Li X."/>
            <person name="Xing L."/>
            <person name="Huo D."/>
            <person name="Sun M."/>
            <person name="Wang L."/>
            <person name="Mercier A."/>
            <person name="Li F."/>
            <person name="Yang H."/>
            <person name="Xiang J."/>
        </authorList>
    </citation>
    <scope>NUCLEOTIDE SEQUENCE [LARGE SCALE GENOMIC DNA]</scope>
    <source>
        <strain evidence="3">Shaxun</strain>
        <tissue evidence="3">Muscle</tissue>
    </source>
</reference>
<gene>
    <name evidence="3" type="ORF">BSL78_15815</name>
</gene>
<evidence type="ECO:0000256" key="1">
    <source>
        <dbReference type="ARBA" id="ARBA00022737"/>
    </source>
</evidence>
<dbReference type="STRING" id="307972.A0A2G8KH72"/>
<keyword evidence="4" id="KW-1185">Reference proteome</keyword>
<dbReference type="PROSITE" id="PS50825">
    <property type="entry name" value="HYR"/>
    <property type="match status" value="2"/>
</dbReference>